<evidence type="ECO:0000313" key="3">
    <source>
        <dbReference type="Proteomes" id="UP001165080"/>
    </source>
</evidence>
<protein>
    <submittedName>
        <fullName evidence="2">Uncharacterized protein</fullName>
    </submittedName>
</protein>
<reference evidence="2 3" key="1">
    <citation type="journal article" date="2023" name="Commun. Biol.">
        <title>Reorganization of the ancestral sex-determining regions during the evolution of trioecy in Pleodorina starrii.</title>
        <authorList>
            <person name="Takahashi K."/>
            <person name="Suzuki S."/>
            <person name="Kawai-Toyooka H."/>
            <person name="Yamamoto K."/>
            <person name="Hamaji T."/>
            <person name="Ootsuki R."/>
            <person name="Yamaguchi H."/>
            <person name="Kawachi M."/>
            <person name="Higashiyama T."/>
            <person name="Nozaki H."/>
        </authorList>
    </citation>
    <scope>NUCLEOTIDE SEQUENCE [LARGE SCALE GENOMIC DNA]</scope>
    <source>
        <strain evidence="2 3">NIES-4479</strain>
    </source>
</reference>
<feature type="region of interest" description="Disordered" evidence="1">
    <location>
        <begin position="1"/>
        <end position="28"/>
    </location>
</feature>
<evidence type="ECO:0000256" key="1">
    <source>
        <dbReference type="SAM" id="MobiDB-lite"/>
    </source>
</evidence>
<dbReference type="EMBL" id="BRXU01000008">
    <property type="protein sequence ID" value="GLC53657.1"/>
    <property type="molecule type" value="Genomic_DNA"/>
</dbReference>
<dbReference type="AlphaFoldDB" id="A0A9W6BK44"/>
<comment type="caution">
    <text evidence="2">The sequence shown here is derived from an EMBL/GenBank/DDBJ whole genome shotgun (WGS) entry which is preliminary data.</text>
</comment>
<keyword evidence="3" id="KW-1185">Reference proteome</keyword>
<proteinExistence type="predicted"/>
<feature type="compositionally biased region" description="Low complexity" evidence="1">
    <location>
        <begin position="66"/>
        <end position="80"/>
    </location>
</feature>
<organism evidence="2 3">
    <name type="scientific">Pleodorina starrii</name>
    <dbReference type="NCBI Taxonomy" id="330485"/>
    <lineage>
        <taxon>Eukaryota</taxon>
        <taxon>Viridiplantae</taxon>
        <taxon>Chlorophyta</taxon>
        <taxon>core chlorophytes</taxon>
        <taxon>Chlorophyceae</taxon>
        <taxon>CS clade</taxon>
        <taxon>Chlamydomonadales</taxon>
        <taxon>Volvocaceae</taxon>
        <taxon>Pleodorina</taxon>
    </lineage>
</organism>
<feature type="compositionally biased region" description="Basic residues" evidence="1">
    <location>
        <begin position="106"/>
        <end position="118"/>
    </location>
</feature>
<accession>A0A9W6BK44</accession>
<evidence type="ECO:0000313" key="2">
    <source>
        <dbReference type="EMBL" id="GLC53657.1"/>
    </source>
</evidence>
<sequence length="237" mass="23961">MQQTTVRQSTTRQAASAPSTSPTADGKSCANAAYCSNASCRCAEAEAAAAAAAALVAGRSQTAQSSPAAARVQPSAAAGSNDPISNRGPSFKEDRGAVALAGVGRRDRRGRGGTRRRLCARDGSGFRSAGGAEKGRWRRRRCLRTYEQRAAAGVGGGGGSAGTAGALQQGLLVRAARQPRGFAADAGGLSGRQTHGSSVPRSLYAGTPSWEAAMSLLDGSRLPVQCVVTQAEIDVGG</sequence>
<dbReference type="Proteomes" id="UP001165080">
    <property type="component" value="Unassembled WGS sequence"/>
</dbReference>
<name>A0A9W6BK44_9CHLO</name>
<feature type="region of interest" description="Disordered" evidence="1">
    <location>
        <begin position="66"/>
        <end position="132"/>
    </location>
</feature>
<gene>
    <name evidence="2" type="primary">PLESTB001235</name>
    <name evidence="2" type="ORF">PLESTB_000773400</name>
</gene>